<dbReference type="InterPro" id="IPR003362">
    <property type="entry name" value="Bact_transf"/>
</dbReference>
<name>A0A9D1AMU4_9FIRM</name>
<comment type="subcellular location">
    <subcellularLocation>
        <location evidence="1">Membrane</location>
        <topology evidence="1">Multi-pass membrane protein</topology>
    </subcellularLocation>
</comment>
<proteinExistence type="inferred from homology"/>
<dbReference type="PANTHER" id="PTHR30576:SF0">
    <property type="entry name" value="UNDECAPRENYL-PHOSPHATE N-ACETYLGALACTOSAMINYL 1-PHOSPHATE TRANSFERASE-RELATED"/>
    <property type="match status" value="1"/>
</dbReference>
<feature type="transmembrane region" description="Helical" evidence="7">
    <location>
        <begin position="12"/>
        <end position="32"/>
    </location>
</feature>
<evidence type="ECO:0000256" key="2">
    <source>
        <dbReference type="ARBA" id="ARBA00006464"/>
    </source>
</evidence>
<dbReference type="Pfam" id="PF02397">
    <property type="entry name" value="Bac_transf"/>
    <property type="match status" value="1"/>
</dbReference>
<dbReference type="NCBIfam" id="TIGR03023">
    <property type="entry name" value="WcaJ_sugtrans"/>
    <property type="match status" value="1"/>
</dbReference>
<evidence type="ECO:0000259" key="8">
    <source>
        <dbReference type="Pfam" id="PF02397"/>
    </source>
</evidence>
<evidence type="ECO:0000256" key="5">
    <source>
        <dbReference type="ARBA" id="ARBA00022989"/>
    </source>
</evidence>
<sequence>MIKENQRIFNFLFAVFNALLCVLAMICAYGVRFYVLSGEHGVHFTYYMKLMAMTVPVNFLICQSLGLNDSFRRKNLVSEIGKVIEVSFLDVIFVFLLSFLLKEVNVSRATVLLFGVFHALFSTAERVVVRKTLRALRRHGYNLKHIVIVGWTSISGDFCRRLMRNKNLGYWIDGYVAEKKADTGSLDLPYLGDFSCLQSLLAPKGIDEVVVSLDEKDFNRLGHIIEICEQEGVKSSLLPFYTKYLPMRPYIDEVEGLPLINLRRVPLDNLLNSFVKRMFDIVASLLGLVILSPFLLAVAIGVKITSPGPIIYKQERVGRNKKIFTMYKFRSMAVEGNADTTTWGTRDDPRRTRFGAFLRKYSIDELPQLYNVLRGDMSLVGPRPERPFFVEKFREEIPLYMIKHLVRPGITGWAQVNGWRGDTSIEKRIECDIHYIENWSFLLDIKILFLTVFRGFVNQSEDMG</sequence>
<evidence type="ECO:0000256" key="4">
    <source>
        <dbReference type="ARBA" id="ARBA00022692"/>
    </source>
</evidence>
<dbReference type="InterPro" id="IPR017473">
    <property type="entry name" value="Undecaprenyl-P_gluc_Ptfrase"/>
</dbReference>
<dbReference type="GO" id="GO:0016020">
    <property type="term" value="C:membrane"/>
    <property type="evidence" value="ECO:0007669"/>
    <property type="project" value="UniProtKB-SubCell"/>
</dbReference>
<evidence type="ECO:0000256" key="1">
    <source>
        <dbReference type="ARBA" id="ARBA00004141"/>
    </source>
</evidence>
<gene>
    <name evidence="9" type="ORF">IAB89_05515</name>
</gene>
<dbReference type="EC" id="2.7.8.31" evidence="9"/>
<feature type="transmembrane region" description="Helical" evidence="7">
    <location>
        <begin position="281"/>
        <end position="302"/>
    </location>
</feature>
<keyword evidence="3 9" id="KW-0808">Transferase</keyword>
<evidence type="ECO:0000313" key="10">
    <source>
        <dbReference type="Proteomes" id="UP000824242"/>
    </source>
</evidence>
<evidence type="ECO:0000256" key="7">
    <source>
        <dbReference type="SAM" id="Phobius"/>
    </source>
</evidence>
<comment type="caution">
    <text evidence="9">The sequence shown here is derived from an EMBL/GenBank/DDBJ whole genome shotgun (WGS) entry which is preliminary data.</text>
</comment>
<keyword evidence="4 7" id="KW-0812">Transmembrane</keyword>
<feature type="transmembrane region" description="Helical" evidence="7">
    <location>
        <begin position="107"/>
        <end position="129"/>
    </location>
</feature>
<dbReference type="EMBL" id="DVGZ01000055">
    <property type="protein sequence ID" value="HIR47103.1"/>
    <property type="molecule type" value="Genomic_DNA"/>
</dbReference>
<feature type="transmembrane region" description="Helical" evidence="7">
    <location>
        <begin position="83"/>
        <end position="101"/>
    </location>
</feature>
<evidence type="ECO:0000256" key="3">
    <source>
        <dbReference type="ARBA" id="ARBA00022679"/>
    </source>
</evidence>
<dbReference type="InterPro" id="IPR017475">
    <property type="entry name" value="EPS_sugar_tfrase"/>
</dbReference>
<reference evidence="9" key="2">
    <citation type="journal article" date="2021" name="PeerJ">
        <title>Extensive microbial diversity within the chicken gut microbiome revealed by metagenomics and culture.</title>
        <authorList>
            <person name="Gilroy R."/>
            <person name="Ravi A."/>
            <person name="Getino M."/>
            <person name="Pursley I."/>
            <person name="Horton D.L."/>
            <person name="Alikhan N.F."/>
            <person name="Baker D."/>
            <person name="Gharbi K."/>
            <person name="Hall N."/>
            <person name="Watson M."/>
            <person name="Adriaenssens E.M."/>
            <person name="Foster-Nyarko E."/>
            <person name="Jarju S."/>
            <person name="Secka A."/>
            <person name="Antonio M."/>
            <person name="Oren A."/>
            <person name="Chaudhuri R.R."/>
            <person name="La Ragione R."/>
            <person name="Hildebrand F."/>
            <person name="Pallen M.J."/>
        </authorList>
    </citation>
    <scope>NUCLEOTIDE SEQUENCE</scope>
    <source>
        <strain evidence="9">ChiSxjej1B13-7958</strain>
    </source>
</reference>
<evidence type="ECO:0000256" key="6">
    <source>
        <dbReference type="ARBA" id="ARBA00023136"/>
    </source>
</evidence>
<accession>A0A9D1AMU4</accession>
<dbReference type="GO" id="GO:0089702">
    <property type="term" value="F:undecaprenyl-phosphate glucose phosphotransferase activity"/>
    <property type="evidence" value="ECO:0007669"/>
    <property type="project" value="UniProtKB-EC"/>
</dbReference>
<dbReference type="Gene3D" id="3.40.50.720">
    <property type="entry name" value="NAD(P)-binding Rossmann-like Domain"/>
    <property type="match status" value="1"/>
</dbReference>
<organism evidence="9 10">
    <name type="scientific">Candidatus Caccousia avicola</name>
    <dbReference type="NCBI Taxonomy" id="2840721"/>
    <lineage>
        <taxon>Bacteria</taxon>
        <taxon>Bacillati</taxon>
        <taxon>Bacillota</taxon>
        <taxon>Clostridia</taxon>
        <taxon>Eubacteriales</taxon>
        <taxon>Oscillospiraceae</taxon>
        <taxon>Oscillospiraceae incertae sedis</taxon>
        <taxon>Candidatus Caccousia</taxon>
    </lineage>
</organism>
<reference evidence="9" key="1">
    <citation type="submission" date="2020-10" db="EMBL/GenBank/DDBJ databases">
        <authorList>
            <person name="Gilroy R."/>
        </authorList>
    </citation>
    <scope>NUCLEOTIDE SEQUENCE</scope>
    <source>
        <strain evidence="9">ChiSxjej1B13-7958</strain>
    </source>
</reference>
<keyword evidence="5 7" id="KW-1133">Transmembrane helix</keyword>
<keyword evidence="6 7" id="KW-0472">Membrane</keyword>
<feature type="transmembrane region" description="Helical" evidence="7">
    <location>
        <begin position="44"/>
        <end position="62"/>
    </location>
</feature>
<dbReference type="NCBIfam" id="TIGR03025">
    <property type="entry name" value="EPS_sugtrans"/>
    <property type="match status" value="1"/>
</dbReference>
<dbReference type="AlphaFoldDB" id="A0A9D1AMU4"/>
<feature type="domain" description="Bacterial sugar transferase" evidence="8">
    <location>
        <begin position="276"/>
        <end position="454"/>
    </location>
</feature>
<dbReference type="PANTHER" id="PTHR30576">
    <property type="entry name" value="COLANIC BIOSYNTHESIS UDP-GLUCOSE LIPID CARRIER TRANSFERASE"/>
    <property type="match status" value="1"/>
</dbReference>
<dbReference type="Proteomes" id="UP000824242">
    <property type="component" value="Unassembled WGS sequence"/>
</dbReference>
<evidence type="ECO:0000313" key="9">
    <source>
        <dbReference type="EMBL" id="HIR47103.1"/>
    </source>
</evidence>
<protein>
    <submittedName>
        <fullName evidence="9">Undecaprenyl-phosphate glucose phosphotransferase</fullName>
        <ecNumber evidence="9">2.7.8.31</ecNumber>
    </submittedName>
</protein>
<comment type="similarity">
    <text evidence="2">Belongs to the bacterial sugar transferase family.</text>
</comment>
<dbReference type="Pfam" id="PF13727">
    <property type="entry name" value="CoA_binding_3"/>
    <property type="match status" value="1"/>
</dbReference>